<name>A0A382K0D7_9ZZZZ</name>
<dbReference type="AlphaFoldDB" id="A0A382K0D7"/>
<gene>
    <name evidence="2" type="ORF">METZ01_LOCUS269411</name>
</gene>
<feature type="non-terminal residue" evidence="2">
    <location>
        <position position="78"/>
    </location>
</feature>
<feature type="transmembrane region" description="Helical" evidence="1">
    <location>
        <begin position="12"/>
        <end position="31"/>
    </location>
</feature>
<sequence>MLSLHKVISDKKKTICIIILLIFSISINQYYGYRGVNPIDSFFSFNSGYDVLNGHFPFKDYWTITGPFIDFTLALFFK</sequence>
<keyword evidence="1" id="KW-1133">Transmembrane helix</keyword>
<reference evidence="2" key="1">
    <citation type="submission" date="2018-05" db="EMBL/GenBank/DDBJ databases">
        <authorList>
            <person name="Lanie J.A."/>
            <person name="Ng W.-L."/>
            <person name="Kazmierczak K.M."/>
            <person name="Andrzejewski T.M."/>
            <person name="Davidsen T.M."/>
            <person name="Wayne K.J."/>
            <person name="Tettelin H."/>
            <person name="Glass J.I."/>
            <person name="Rusch D."/>
            <person name="Podicherti R."/>
            <person name="Tsui H.-C.T."/>
            <person name="Winkler M.E."/>
        </authorList>
    </citation>
    <scope>NUCLEOTIDE SEQUENCE</scope>
</reference>
<accession>A0A382K0D7</accession>
<evidence type="ECO:0008006" key="3">
    <source>
        <dbReference type="Google" id="ProtNLM"/>
    </source>
</evidence>
<evidence type="ECO:0000313" key="2">
    <source>
        <dbReference type="EMBL" id="SVC16557.1"/>
    </source>
</evidence>
<evidence type="ECO:0000256" key="1">
    <source>
        <dbReference type="SAM" id="Phobius"/>
    </source>
</evidence>
<protein>
    <recommendedName>
        <fullName evidence="3">Glycosyltransferase RgtA/B/C/D-like domain-containing protein</fullName>
    </recommendedName>
</protein>
<organism evidence="2">
    <name type="scientific">marine metagenome</name>
    <dbReference type="NCBI Taxonomy" id="408172"/>
    <lineage>
        <taxon>unclassified sequences</taxon>
        <taxon>metagenomes</taxon>
        <taxon>ecological metagenomes</taxon>
    </lineage>
</organism>
<keyword evidence="1" id="KW-0812">Transmembrane</keyword>
<proteinExistence type="predicted"/>
<dbReference type="EMBL" id="UINC01076929">
    <property type="protein sequence ID" value="SVC16557.1"/>
    <property type="molecule type" value="Genomic_DNA"/>
</dbReference>
<keyword evidence="1" id="KW-0472">Membrane</keyword>